<feature type="transmembrane region" description="Helical" evidence="1">
    <location>
        <begin position="84"/>
        <end position="109"/>
    </location>
</feature>
<protein>
    <submittedName>
        <fullName evidence="2">Uncharacterized protein</fullName>
    </submittedName>
</protein>
<reference evidence="2" key="1">
    <citation type="journal article" date="2023" name="IScience">
        <title>Live-bearing cockroach genome reveals convergent evolutionary mechanisms linked to viviparity in insects and beyond.</title>
        <authorList>
            <person name="Fouks B."/>
            <person name="Harrison M.C."/>
            <person name="Mikhailova A.A."/>
            <person name="Marchal E."/>
            <person name="English S."/>
            <person name="Carruthers M."/>
            <person name="Jennings E.C."/>
            <person name="Chiamaka E.L."/>
            <person name="Frigard R.A."/>
            <person name="Pippel M."/>
            <person name="Attardo G.M."/>
            <person name="Benoit J.B."/>
            <person name="Bornberg-Bauer E."/>
            <person name="Tobe S.S."/>
        </authorList>
    </citation>
    <scope>NUCLEOTIDE SEQUENCE</scope>
    <source>
        <strain evidence="2">Stay&amp;Tobe</strain>
    </source>
</reference>
<keyword evidence="1" id="KW-1133">Transmembrane helix</keyword>
<proteinExistence type="predicted"/>
<keyword evidence="1" id="KW-0472">Membrane</keyword>
<sequence length="195" mass="21772">MLGLGGAVNKSVRSNSKFFESVLLHLERSTMERVINIIRQPKLLLCLVFLVRSIAGIVVHSGWLDLISVAKALNLDVITKVPTMLTGAPLIIFWVRAIFSAFLLIGTIYNKRMLVLSYFPVEILIIGFQFSCISIFILASSFDTNTLSILRGYNVTSVDVLGLIVTIEAFFDISLTDNTLRISMKEMAELRRANE</sequence>
<feature type="transmembrane region" description="Helical" evidence="1">
    <location>
        <begin position="121"/>
        <end position="142"/>
    </location>
</feature>
<evidence type="ECO:0000313" key="2">
    <source>
        <dbReference type="EMBL" id="KAJ9596647.1"/>
    </source>
</evidence>
<comment type="caution">
    <text evidence="2">The sequence shown here is derived from an EMBL/GenBank/DDBJ whole genome shotgun (WGS) entry which is preliminary data.</text>
</comment>
<keyword evidence="1" id="KW-0812">Transmembrane</keyword>
<feature type="transmembrane region" description="Helical" evidence="1">
    <location>
        <begin position="154"/>
        <end position="175"/>
    </location>
</feature>
<gene>
    <name evidence="2" type="ORF">L9F63_012344</name>
</gene>
<evidence type="ECO:0000256" key="1">
    <source>
        <dbReference type="SAM" id="Phobius"/>
    </source>
</evidence>
<organism evidence="2 3">
    <name type="scientific">Diploptera punctata</name>
    <name type="common">Pacific beetle cockroach</name>
    <dbReference type="NCBI Taxonomy" id="6984"/>
    <lineage>
        <taxon>Eukaryota</taxon>
        <taxon>Metazoa</taxon>
        <taxon>Ecdysozoa</taxon>
        <taxon>Arthropoda</taxon>
        <taxon>Hexapoda</taxon>
        <taxon>Insecta</taxon>
        <taxon>Pterygota</taxon>
        <taxon>Neoptera</taxon>
        <taxon>Polyneoptera</taxon>
        <taxon>Dictyoptera</taxon>
        <taxon>Blattodea</taxon>
        <taxon>Blaberoidea</taxon>
        <taxon>Blaberidae</taxon>
        <taxon>Diplopterinae</taxon>
        <taxon>Diploptera</taxon>
    </lineage>
</organism>
<evidence type="ECO:0000313" key="3">
    <source>
        <dbReference type="Proteomes" id="UP001233999"/>
    </source>
</evidence>
<keyword evidence="3" id="KW-1185">Reference proteome</keyword>
<name>A0AAD8ACU2_DIPPU</name>
<reference evidence="2" key="2">
    <citation type="submission" date="2023-05" db="EMBL/GenBank/DDBJ databases">
        <authorList>
            <person name="Fouks B."/>
        </authorList>
    </citation>
    <scope>NUCLEOTIDE SEQUENCE</scope>
    <source>
        <strain evidence="2">Stay&amp;Tobe</strain>
        <tissue evidence="2">Testes</tissue>
    </source>
</reference>
<dbReference type="EMBL" id="JASPKZ010001977">
    <property type="protein sequence ID" value="KAJ9596647.1"/>
    <property type="molecule type" value="Genomic_DNA"/>
</dbReference>
<accession>A0AAD8ACU2</accession>
<feature type="transmembrane region" description="Helical" evidence="1">
    <location>
        <begin position="43"/>
        <end position="64"/>
    </location>
</feature>
<dbReference type="AlphaFoldDB" id="A0AAD8ACU2"/>
<dbReference type="Proteomes" id="UP001233999">
    <property type="component" value="Unassembled WGS sequence"/>
</dbReference>